<evidence type="ECO:0000313" key="2">
    <source>
        <dbReference type="Proteomes" id="UP000290289"/>
    </source>
</evidence>
<proteinExistence type="predicted"/>
<dbReference type="EMBL" id="RDQH01000342">
    <property type="protein sequence ID" value="RXH71739.1"/>
    <property type="molecule type" value="Genomic_DNA"/>
</dbReference>
<gene>
    <name evidence="1" type="ORF">DVH24_025240</name>
</gene>
<keyword evidence="2" id="KW-1185">Reference proteome</keyword>
<organism evidence="1 2">
    <name type="scientific">Malus domestica</name>
    <name type="common">Apple</name>
    <name type="synonym">Pyrus malus</name>
    <dbReference type="NCBI Taxonomy" id="3750"/>
    <lineage>
        <taxon>Eukaryota</taxon>
        <taxon>Viridiplantae</taxon>
        <taxon>Streptophyta</taxon>
        <taxon>Embryophyta</taxon>
        <taxon>Tracheophyta</taxon>
        <taxon>Spermatophyta</taxon>
        <taxon>Magnoliopsida</taxon>
        <taxon>eudicotyledons</taxon>
        <taxon>Gunneridae</taxon>
        <taxon>Pentapetalae</taxon>
        <taxon>rosids</taxon>
        <taxon>fabids</taxon>
        <taxon>Rosales</taxon>
        <taxon>Rosaceae</taxon>
        <taxon>Amygdaloideae</taxon>
        <taxon>Maleae</taxon>
        <taxon>Malus</taxon>
    </lineage>
</organism>
<protein>
    <submittedName>
        <fullName evidence="1">Uncharacterized protein</fullName>
    </submittedName>
</protein>
<sequence length="78" mass="8375">MSTTGPIIEDAKSLLHLVTEAIASHVRRQANSIAHRLAHFALHGGCGLCDLLAQCIALRISLKSPNLGIGSWGPKIWH</sequence>
<name>A0A498HLE7_MALDO</name>
<dbReference type="AlphaFoldDB" id="A0A498HLE7"/>
<dbReference type="Proteomes" id="UP000290289">
    <property type="component" value="Chromosome 16"/>
</dbReference>
<evidence type="ECO:0000313" key="1">
    <source>
        <dbReference type="EMBL" id="RXH71739.1"/>
    </source>
</evidence>
<accession>A0A498HLE7</accession>
<reference evidence="1 2" key="1">
    <citation type="submission" date="2018-10" db="EMBL/GenBank/DDBJ databases">
        <title>A high-quality apple genome assembly.</title>
        <authorList>
            <person name="Hu J."/>
        </authorList>
    </citation>
    <scope>NUCLEOTIDE SEQUENCE [LARGE SCALE GENOMIC DNA]</scope>
    <source>
        <strain evidence="2">cv. HFTH1</strain>
        <tissue evidence="1">Young leaf</tissue>
    </source>
</reference>
<comment type="caution">
    <text evidence="1">The sequence shown here is derived from an EMBL/GenBank/DDBJ whole genome shotgun (WGS) entry which is preliminary data.</text>
</comment>